<proteinExistence type="predicted"/>
<dbReference type="Proteomes" id="UP001222932">
    <property type="component" value="Unassembled WGS sequence"/>
</dbReference>
<dbReference type="EMBL" id="BTCM01000004">
    <property type="protein sequence ID" value="GMK57193.1"/>
    <property type="molecule type" value="Genomic_DNA"/>
</dbReference>
<name>A0AAD3TUM5_9TREE</name>
<dbReference type="AlphaFoldDB" id="A0AAD3TUM5"/>
<reference evidence="1" key="2">
    <citation type="submission" date="2023-06" db="EMBL/GenBank/DDBJ databases">
        <authorList>
            <person name="Kobayashi Y."/>
            <person name="Kayamori A."/>
            <person name="Aoki K."/>
            <person name="Shiwa Y."/>
            <person name="Fujita N."/>
            <person name="Sugita T."/>
            <person name="Iwasaki W."/>
            <person name="Tanaka N."/>
            <person name="Takashima M."/>
        </authorList>
    </citation>
    <scope>NUCLEOTIDE SEQUENCE</scope>
    <source>
        <strain evidence="1">HIS016</strain>
    </source>
</reference>
<protein>
    <submittedName>
        <fullName evidence="1">Uncharacterized protein</fullName>
    </submittedName>
</protein>
<organism evidence="1 2">
    <name type="scientific">Cutaneotrichosporon spelunceum</name>
    <dbReference type="NCBI Taxonomy" id="1672016"/>
    <lineage>
        <taxon>Eukaryota</taxon>
        <taxon>Fungi</taxon>
        <taxon>Dikarya</taxon>
        <taxon>Basidiomycota</taxon>
        <taxon>Agaricomycotina</taxon>
        <taxon>Tremellomycetes</taxon>
        <taxon>Trichosporonales</taxon>
        <taxon>Trichosporonaceae</taxon>
        <taxon>Cutaneotrichosporon</taxon>
    </lineage>
</organism>
<keyword evidence="2" id="KW-1185">Reference proteome</keyword>
<evidence type="ECO:0000313" key="1">
    <source>
        <dbReference type="EMBL" id="GMK57193.1"/>
    </source>
</evidence>
<accession>A0AAD3TUM5</accession>
<evidence type="ECO:0000313" key="2">
    <source>
        <dbReference type="Proteomes" id="UP001222932"/>
    </source>
</evidence>
<sequence>MPGSIPHARQDCKACPSGLCTCGTTHDKHAHTTSHHQSTPWANWPHGRTTSAYNHYEQQTYCPVLPRAHSPSAPYSYNSAAPYHCQPHACGPHAACDPAPCGPAHAHTHPAGNCHDVSLLLGHLNQLSIPIISYACTPHPPHTVCLPRDTGRTPLVFEFHSRLVRDHLHHPLMCYLAEGISPGTLTTGLAGTKIHTARQLLGTERPDGYRALQAVVYSHVLLSLNVLLLEETARNKCIDHRRHWTVSSPCDATHAHSGLELQIGSTTGVALEVHPTTVVSNSLMDAALNAVKLGAAFDKFRGRVVAELRGDAYLHFDALALLSQVWVRFGKHAASNDATISWVVLSNLERSIVFRRTGKTIQASHVIHGNGVNTPRDSVQNFYSLLLALSVLEKQQYHSTTVSELVHLI</sequence>
<gene>
    <name evidence="1" type="ORF">CspeluHIS016_0400270</name>
</gene>
<reference evidence="1" key="1">
    <citation type="journal article" date="2023" name="BMC Genomics">
        <title>Chromosome-level genome assemblies of Cutaneotrichosporon spp. (Trichosporonales, Basidiomycota) reveal imbalanced evolution between nucleotide sequences and chromosome synteny.</title>
        <authorList>
            <person name="Kobayashi Y."/>
            <person name="Kayamori A."/>
            <person name="Aoki K."/>
            <person name="Shiwa Y."/>
            <person name="Matsutani M."/>
            <person name="Fujita N."/>
            <person name="Sugita T."/>
            <person name="Iwasaki W."/>
            <person name="Tanaka N."/>
            <person name="Takashima M."/>
        </authorList>
    </citation>
    <scope>NUCLEOTIDE SEQUENCE</scope>
    <source>
        <strain evidence="1">HIS016</strain>
    </source>
</reference>
<comment type="caution">
    <text evidence="1">The sequence shown here is derived from an EMBL/GenBank/DDBJ whole genome shotgun (WGS) entry which is preliminary data.</text>
</comment>